<dbReference type="InterPro" id="IPR043128">
    <property type="entry name" value="Rev_trsase/Diguanyl_cyclase"/>
</dbReference>
<gene>
    <name evidence="3" type="ORF">ESZ26_08450</name>
    <name evidence="4" type="ORF">ESZ27_17060</name>
</gene>
<evidence type="ECO:0000256" key="1">
    <source>
        <dbReference type="SAM" id="Phobius"/>
    </source>
</evidence>
<evidence type="ECO:0000313" key="3">
    <source>
        <dbReference type="EMBL" id="TWX60133.1"/>
    </source>
</evidence>
<dbReference type="PROSITE" id="PS50887">
    <property type="entry name" value="GGDEF"/>
    <property type="match status" value="1"/>
</dbReference>
<dbReference type="Pfam" id="PF00990">
    <property type="entry name" value="GGDEF"/>
    <property type="match status" value="1"/>
</dbReference>
<reference evidence="4 6" key="1">
    <citation type="submission" date="2019-07" db="EMBL/GenBank/DDBJ databases">
        <title>Genomes of sea-ice associated Colwellia species.</title>
        <authorList>
            <person name="Bowman J.P."/>
        </authorList>
    </citation>
    <scope>NUCLEOTIDE SEQUENCE [LARGE SCALE GENOMIC DNA]</scope>
    <source>
        <strain evidence="3 5">ACAM 607</strain>
        <strain evidence="4 6">IC036</strain>
    </source>
</reference>
<dbReference type="NCBIfam" id="TIGR00254">
    <property type="entry name" value="GGDEF"/>
    <property type="match status" value="1"/>
</dbReference>
<evidence type="ECO:0000313" key="5">
    <source>
        <dbReference type="Proteomes" id="UP000321525"/>
    </source>
</evidence>
<comment type="caution">
    <text evidence="4">The sequence shown here is derived from an EMBL/GenBank/DDBJ whole genome shotgun (WGS) entry which is preliminary data.</text>
</comment>
<feature type="transmembrane region" description="Helical" evidence="1">
    <location>
        <begin position="126"/>
        <end position="148"/>
    </location>
</feature>
<feature type="transmembrane region" description="Helical" evidence="1">
    <location>
        <begin position="31"/>
        <end position="50"/>
    </location>
</feature>
<evidence type="ECO:0000313" key="4">
    <source>
        <dbReference type="EMBL" id="TWX63320.1"/>
    </source>
</evidence>
<accession>A0A5C6Q3C7</accession>
<dbReference type="Proteomes" id="UP000321525">
    <property type="component" value="Unassembled WGS sequence"/>
</dbReference>
<evidence type="ECO:0000313" key="6">
    <source>
        <dbReference type="Proteomes" id="UP000321917"/>
    </source>
</evidence>
<dbReference type="AlphaFoldDB" id="A0A5C6Q3C7"/>
<proteinExistence type="predicted"/>
<keyword evidence="5" id="KW-1185">Reference proteome</keyword>
<dbReference type="PANTHER" id="PTHR46663">
    <property type="entry name" value="DIGUANYLATE CYCLASE DGCT-RELATED"/>
    <property type="match status" value="1"/>
</dbReference>
<keyword evidence="1" id="KW-1133">Transmembrane helix</keyword>
<dbReference type="CDD" id="cd01949">
    <property type="entry name" value="GGDEF"/>
    <property type="match status" value="1"/>
</dbReference>
<dbReference type="InterPro" id="IPR000160">
    <property type="entry name" value="GGDEF_dom"/>
</dbReference>
<dbReference type="InterPro" id="IPR052163">
    <property type="entry name" value="DGC-Regulatory_Protein"/>
</dbReference>
<dbReference type="EMBL" id="VOLQ01000046">
    <property type="protein sequence ID" value="TWX63320.1"/>
    <property type="molecule type" value="Genomic_DNA"/>
</dbReference>
<evidence type="ECO:0000259" key="2">
    <source>
        <dbReference type="PROSITE" id="PS50887"/>
    </source>
</evidence>
<name>A0A5C6Q3C7_9GAMM</name>
<keyword evidence="1" id="KW-0472">Membrane</keyword>
<dbReference type="PANTHER" id="PTHR46663:SF2">
    <property type="entry name" value="GGDEF DOMAIN-CONTAINING PROTEIN"/>
    <property type="match status" value="1"/>
</dbReference>
<dbReference type="RefSeq" id="WP_146799311.1">
    <property type="nucleotide sequence ID" value="NZ_VOLP01000011.1"/>
</dbReference>
<protein>
    <submittedName>
        <fullName evidence="4">GGDEF domain-containing protein</fullName>
    </submittedName>
</protein>
<dbReference type="InterPro" id="IPR029787">
    <property type="entry name" value="Nucleotide_cyclase"/>
</dbReference>
<feature type="transmembrane region" description="Helical" evidence="1">
    <location>
        <begin position="101"/>
        <end position="121"/>
    </location>
</feature>
<dbReference type="SMART" id="SM00267">
    <property type="entry name" value="GGDEF"/>
    <property type="match status" value="1"/>
</dbReference>
<organism evidence="4 6">
    <name type="scientific">Colwellia hornerae</name>
    <dbReference type="NCBI Taxonomy" id="89402"/>
    <lineage>
        <taxon>Bacteria</taxon>
        <taxon>Pseudomonadati</taxon>
        <taxon>Pseudomonadota</taxon>
        <taxon>Gammaproteobacteria</taxon>
        <taxon>Alteromonadales</taxon>
        <taxon>Colwelliaceae</taxon>
        <taxon>Colwellia</taxon>
    </lineage>
</organism>
<dbReference type="OrthoDB" id="766410at2"/>
<dbReference type="EMBL" id="VOLR01000010">
    <property type="protein sequence ID" value="TWX60133.1"/>
    <property type="molecule type" value="Genomic_DNA"/>
</dbReference>
<feature type="transmembrane region" description="Helical" evidence="1">
    <location>
        <begin position="62"/>
        <end position="95"/>
    </location>
</feature>
<keyword evidence="1" id="KW-0812">Transmembrane</keyword>
<dbReference type="Gene3D" id="3.30.70.270">
    <property type="match status" value="1"/>
</dbReference>
<dbReference type="SUPFAM" id="SSF55073">
    <property type="entry name" value="Nucleotide cyclase"/>
    <property type="match status" value="1"/>
</dbReference>
<dbReference type="Proteomes" id="UP000321917">
    <property type="component" value="Unassembled WGS sequence"/>
</dbReference>
<sequence>MSKRIVVLLHCAALFIIFSYGLHHVINEIELLGYLLLASSCLLSISLYCVYKNNFSALLLKILTLMITLVIIVACYFLGIRGIIFVFPLMTAYFYSFPYKVAVITAIIVSACALLASLNIVEPQTVLRLSIALAMNILFITCIAHLIYKQQMGLVKEAREDQLTGIANRRYFNELLTLALVEAKKSDTLVVLLYLDLDDFKAVNDSYGHCIGDCVLKEASTRLQSCIREADAVCQLDQIETKEHVARLGGDEFAIILKDVICISEIDEVTERILAKMNEPYIIDTLTLYCHASIGMAWNKDKSSSPQLLMQQADSAMYQAKEKGKQSCHTFNYATN</sequence>
<feature type="domain" description="GGDEF" evidence="2">
    <location>
        <begin position="188"/>
        <end position="333"/>
    </location>
</feature>